<gene>
    <name evidence="6" type="ORF">NW755_009713</name>
</gene>
<comment type="caution">
    <text evidence="6">The sequence shown here is derived from an EMBL/GenBank/DDBJ whole genome shotgun (WGS) entry which is preliminary data.</text>
</comment>
<dbReference type="GO" id="GO:0006351">
    <property type="term" value="P:DNA-templated transcription"/>
    <property type="evidence" value="ECO:0007669"/>
    <property type="project" value="InterPro"/>
</dbReference>
<dbReference type="Gene3D" id="4.10.240.10">
    <property type="entry name" value="Zn(2)-C6 fungal-type DNA-binding domain"/>
    <property type="match status" value="1"/>
</dbReference>
<dbReference type="AlphaFoldDB" id="A0A9W8QZY4"/>
<evidence type="ECO:0000313" key="7">
    <source>
        <dbReference type="Proteomes" id="UP001152087"/>
    </source>
</evidence>
<evidence type="ECO:0000256" key="1">
    <source>
        <dbReference type="ARBA" id="ARBA00004123"/>
    </source>
</evidence>
<evidence type="ECO:0000256" key="2">
    <source>
        <dbReference type="ARBA" id="ARBA00022723"/>
    </source>
</evidence>
<dbReference type="InterPro" id="IPR001138">
    <property type="entry name" value="Zn2Cys6_DnaBD"/>
</dbReference>
<protein>
    <recommendedName>
        <fullName evidence="5">Zn(2)-C6 fungal-type domain-containing protein</fullName>
    </recommendedName>
</protein>
<dbReference type="Proteomes" id="UP001152087">
    <property type="component" value="Unassembled WGS sequence"/>
</dbReference>
<dbReference type="InterPro" id="IPR036864">
    <property type="entry name" value="Zn2-C6_fun-type_DNA-bd_sf"/>
</dbReference>
<name>A0A9W8QZY4_9HYPO</name>
<dbReference type="GO" id="GO:0005634">
    <property type="term" value="C:nucleus"/>
    <property type="evidence" value="ECO:0007669"/>
    <property type="project" value="UniProtKB-SubCell"/>
</dbReference>
<keyword evidence="7" id="KW-1185">Reference proteome</keyword>
<keyword evidence="2" id="KW-0479">Metal-binding</keyword>
<proteinExistence type="predicted"/>
<evidence type="ECO:0000256" key="3">
    <source>
        <dbReference type="ARBA" id="ARBA00023125"/>
    </source>
</evidence>
<dbReference type="PANTHER" id="PTHR46910">
    <property type="entry name" value="TRANSCRIPTION FACTOR PDR1"/>
    <property type="match status" value="1"/>
</dbReference>
<dbReference type="GO" id="GO:0008270">
    <property type="term" value="F:zinc ion binding"/>
    <property type="evidence" value="ECO:0007669"/>
    <property type="project" value="InterPro"/>
</dbReference>
<keyword evidence="3" id="KW-0238">DNA-binding</keyword>
<accession>A0A9W8QZY4</accession>
<sequence>MSAPTPNAVLQEANFCLALKNAAPTPDTAHFPPVFDADEAEFTRRCRGSYMMPETPPGSETRLRGPKRSKACDQCKMRKIRCSGYPPPCGSCMERGATCHFGRRKVPLRKNVNKALLSNPVIPSDTVLAKLEGSSTAIEETHHALHVPEKKVALQVAQGDLFIDRVLFGAPPGNNLSQEQCFTLKGNGLFSRLRNRSTWAVFDMKPIGGTYRLTFFSDSRLESLSTKLRNNKVNDLVRRISTILKNRVRSPDTESAMSSPPESGQVDNASAARHIAGCLHSGGGSFEPGKGKAWKLFSVALPLIPDLEKSNDPLVALQAITTAAVYALGISCLSIEQRIMTQAGRMAQDLGPAITKGPSAKAFHRIFWVLYCIEKMSSFHFGRSSVSSPPA</sequence>
<dbReference type="PANTHER" id="PTHR46910:SF3">
    <property type="entry name" value="HALOTOLERANCE PROTEIN 9-RELATED"/>
    <property type="match status" value="1"/>
</dbReference>
<dbReference type="CDD" id="cd12148">
    <property type="entry name" value="fungal_TF_MHR"/>
    <property type="match status" value="1"/>
</dbReference>
<evidence type="ECO:0000259" key="5">
    <source>
        <dbReference type="PROSITE" id="PS50048"/>
    </source>
</evidence>
<dbReference type="SMART" id="SM00066">
    <property type="entry name" value="GAL4"/>
    <property type="match status" value="1"/>
</dbReference>
<reference evidence="6" key="1">
    <citation type="submission" date="2022-09" db="EMBL/GenBank/DDBJ databases">
        <title>Fusarium specimens isolated from Avocado Roots.</title>
        <authorList>
            <person name="Stajich J."/>
            <person name="Roper C."/>
            <person name="Heimlech-Rivalta G."/>
        </authorList>
    </citation>
    <scope>NUCLEOTIDE SEQUENCE</scope>
    <source>
        <strain evidence="6">A02</strain>
    </source>
</reference>
<dbReference type="EMBL" id="JAOQAV010000029">
    <property type="protein sequence ID" value="KAJ4183678.1"/>
    <property type="molecule type" value="Genomic_DNA"/>
</dbReference>
<organism evidence="6 7">
    <name type="scientific">Fusarium falciforme</name>
    <dbReference type="NCBI Taxonomy" id="195108"/>
    <lineage>
        <taxon>Eukaryota</taxon>
        <taxon>Fungi</taxon>
        <taxon>Dikarya</taxon>
        <taxon>Ascomycota</taxon>
        <taxon>Pezizomycotina</taxon>
        <taxon>Sordariomycetes</taxon>
        <taxon>Hypocreomycetidae</taxon>
        <taxon>Hypocreales</taxon>
        <taxon>Nectriaceae</taxon>
        <taxon>Fusarium</taxon>
        <taxon>Fusarium solani species complex</taxon>
    </lineage>
</organism>
<dbReference type="Pfam" id="PF04082">
    <property type="entry name" value="Fungal_trans"/>
    <property type="match status" value="1"/>
</dbReference>
<dbReference type="PROSITE" id="PS00463">
    <property type="entry name" value="ZN2_CY6_FUNGAL_1"/>
    <property type="match status" value="1"/>
</dbReference>
<comment type="subcellular location">
    <subcellularLocation>
        <location evidence="1">Nucleus</location>
    </subcellularLocation>
</comment>
<dbReference type="GO" id="GO:0003677">
    <property type="term" value="F:DNA binding"/>
    <property type="evidence" value="ECO:0007669"/>
    <property type="project" value="UniProtKB-KW"/>
</dbReference>
<evidence type="ECO:0000256" key="4">
    <source>
        <dbReference type="ARBA" id="ARBA00023242"/>
    </source>
</evidence>
<dbReference type="GO" id="GO:0000981">
    <property type="term" value="F:DNA-binding transcription factor activity, RNA polymerase II-specific"/>
    <property type="evidence" value="ECO:0007669"/>
    <property type="project" value="InterPro"/>
</dbReference>
<feature type="domain" description="Zn(2)-C6 fungal-type" evidence="5">
    <location>
        <begin position="71"/>
        <end position="101"/>
    </location>
</feature>
<dbReference type="PROSITE" id="PS50048">
    <property type="entry name" value="ZN2_CY6_FUNGAL_2"/>
    <property type="match status" value="1"/>
</dbReference>
<dbReference type="InterPro" id="IPR007219">
    <property type="entry name" value="XnlR_reg_dom"/>
</dbReference>
<evidence type="ECO:0000313" key="6">
    <source>
        <dbReference type="EMBL" id="KAJ4183678.1"/>
    </source>
</evidence>
<dbReference type="CDD" id="cd00067">
    <property type="entry name" value="GAL4"/>
    <property type="match status" value="1"/>
</dbReference>
<dbReference type="InterPro" id="IPR050987">
    <property type="entry name" value="AtrR-like"/>
</dbReference>
<dbReference type="SUPFAM" id="SSF57701">
    <property type="entry name" value="Zn2/Cys6 DNA-binding domain"/>
    <property type="match status" value="1"/>
</dbReference>
<dbReference type="Pfam" id="PF00172">
    <property type="entry name" value="Zn_clus"/>
    <property type="match status" value="1"/>
</dbReference>
<keyword evidence="4" id="KW-0539">Nucleus</keyword>